<accession>A0ABP3TFU5</accession>
<evidence type="ECO:0000313" key="3">
    <source>
        <dbReference type="Proteomes" id="UP001499915"/>
    </source>
</evidence>
<name>A0ABP3TFU5_9GAMM</name>
<feature type="chain" id="PRO_5046414053" description="Lipoprotein" evidence="1">
    <location>
        <begin position="21"/>
        <end position="229"/>
    </location>
</feature>
<dbReference type="EMBL" id="BAAAET010000004">
    <property type="protein sequence ID" value="GAA0698721.1"/>
    <property type="molecule type" value="Genomic_DNA"/>
</dbReference>
<feature type="signal peptide" evidence="1">
    <location>
        <begin position="1"/>
        <end position="20"/>
    </location>
</feature>
<sequence>MSRQLLRLGLLIALVLSGCAAPPPPPPQPAPEVVEPRVTPLTLNLVPVYDRQAGVTLAQALVQHYLQGPHYRMATPLLLAQQYRAGTELHTPDARRLMVTYHNDQGWGSLSVTAGQGSVMNAFRVQRDGDQGYALVFKRLRICLNTGADRAPSWQGNRWAFSQTRPGRFECSGQTKGSLFQIGSGLPGVLGPYVESGDTVLYARDWSTLQQIASLLAHQFPHLKVPRVY</sequence>
<organism evidence="2 3">
    <name type="scientific">Marinobacterium maritimum</name>
    <dbReference type="NCBI Taxonomy" id="500162"/>
    <lineage>
        <taxon>Bacteria</taxon>
        <taxon>Pseudomonadati</taxon>
        <taxon>Pseudomonadota</taxon>
        <taxon>Gammaproteobacteria</taxon>
        <taxon>Oceanospirillales</taxon>
        <taxon>Oceanospirillaceae</taxon>
        <taxon>Marinobacterium</taxon>
    </lineage>
</organism>
<keyword evidence="1" id="KW-0732">Signal</keyword>
<keyword evidence="3" id="KW-1185">Reference proteome</keyword>
<dbReference type="RefSeq" id="WP_343807520.1">
    <property type="nucleotide sequence ID" value="NZ_BAAAET010000004.1"/>
</dbReference>
<evidence type="ECO:0000256" key="1">
    <source>
        <dbReference type="SAM" id="SignalP"/>
    </source>
</evidence>
<comment type="caution">
    <text evidence="2">The sequence shown here is derived from an EMBL/GenBank/DDBJ whole genome shotgun (WGS) entry which is preliminary data.</text>
</comment>
<proteinExistence type="predicted"/>
<evidence type="ECO:0000313" key="2">
    <source>
        <dbReference type="EMBL" id="GAA0698721.1"/>
    </source>
</evidence>
<dbReference type="PROSITE" id="PS51257">
    <property type="entry name" value="PROKAR_LIPOPROTEIN"/>
    <property type="match status" value="1"/>
</dbReference>
<protein>
    <recommendedName>
        <fullName evidence="4">Lipoprotein</fullName>
    </recommendedName>
</protein>
<reference evidence="3" key="1">
    <citation type="journal article" date="2019" name="Int. J. Syst. Evol. Microbiol.">
        <title>The Global Catalogue of Microorganisms (GCM) 10K type strain sequencing project: providing services to taxonomists for standard genome sequencing and annotation.</title>
        <authorList>
            <consortium name="The Broad Institute Genomics Platform"/>
            <consortium name="The Broad Institute Genome Sequencing Center for Infectious Disease"/>
            <person name="Wu L."/>
            <person name="Ma J."/>
        </authorList>
    </citation>
    <scope>NUCLEOTIDE SEQUENCE [LARGE SCALE GENOMIC DNA]</scope>
    <source>
        <strain evidence="3">JCM 15134</strain>
    </source>
</reference>
<evidence type="ECO:0008006" key="4">
    <source>
        <dbReference type="Google" id="ProtNLM"/>
    </source>
</evidence>
<gene>
    <name evidence="2" type="ORF">GCM10009104_29120</name>
</gene>
<dbReference type="Proteomes" id="UP001499915">
    <property type="component" value="Unassembled WGS sequence"/>
</dbReference>